<gene>
    <name evidence="2" type="ORF">LCGC14_2623830</name>
</gene>
<dbReference type="EMBL" id="LAZR01044838">
    <property type="protein sequence ID" value="KKL03668.1"/>
    <property type="molecule type" value="Genomic_DNA"/>
</dbReference>
<protein>
    <recommendedName>
        <fullName evidence="1">Metalloprotease TldD/E N-terminal domain-containing protein</fullName>
    </recommendedName>
</protein>
<evidence type="ECO:0000259" key="1">
    <source>
        <dbReference type="Pfam" id="PF01523"/>
    </source>
</evidence>
<dbReference type="InterPro" id="IPR002510">
    <property type="entry name" value="Metalloprtase-TldD/E_N"/>
</dbReference>
<dbReference type="InterPro" id="IPR035068">
    <property type="entry name" value="TldD/PmbA_N"/>
</dbReference>
<dbReference type="GO" id="GO:0008237">
    <property type="term" value="F:metallopeptidase activity"/>
    <property type="evidence" value="ECO:0007669"/>
    <property type="project" value="InterPro"/>
</dbReference>
<feature type="domain" description="Metalloprotease TldD/E N-terminal" evidence="1">
    <location>
        <begin position="19"/>
        <end position="74"/>
    </location>
</feature>
<proteinExistence type="predicted"/>
<dbReference type="GO" id="GO:0006508">
    <property type="term" value="P:proteolysis"/>
    <property type="evidence" value="ECO:0007669"/>
    <property type="project" value="InterPro"/>
</dbReference>
<sequence>MLEKLASHFRDLTPKVDFCSLRFVRECDEIVSVRQGVPEPARRWTDAGAMITVLDGGGMGYAATSDLSRPGLALVIAGPVVPVDIHQHGHLVVQVHSAVGSALPVRAHALGDATAADDLLQESVARRSGPSAAACHLSGQRSAAVGAAHAERSGIPSGVASHPARVAI</sequence>
<dbReference type="Gene3D" id="3.30.2290.10">
    <property type="entry name" value="PmbA/TldD superfamily"/>
    <property type="match status" value="1"/>
</dbReference>
<dbReference type="AlphaFoldDB" id="A0A0F9CUS1"/>
<dbReference type="SUPFAM" id="SSF111283">
    <property type="entry name" value="Putative modulator of DNA gyrase, PmbA/TldD"/>
    <property type="match status" value="1"/>
</dbReference>
<dbReference type="Pfam" id="PF01523">
    <property type="entry name" value="PmbA_TldD_1st"/>
    <property type="match status" value="1"/>
</dbReference>
<comment type="caution">
    <text evidence="2">The sequence shown here is derived from an EMBL/GenBank/DDBJ whole genome shotgun (WGS) entry which is preliminary data.</text>
</comment>
<organism evidence="2">
    <name type="scientific">marine sediment metagenome</name>
    <dbReference type="NCBI Taxonomy" id="412755"/>
    <lineage>
        <taxon>unclassified sequences</taxon>
        <taxon>metagenomes</taxon>
        <taxon>ecological metagenomes</taxon>
    </lineage>
</organism>
<reference evidence="2" key="1">
    <citation type="journal article" date="2015" name="Nature">
        <title>Complex archaea that bridge the gap between prokaryotes and eukaryotes.</title>
        <authorList>
            <person name="Spang A."/>
            <person name="Saw J.H."/>
            <person name="Jorgensen S.L."/>
            <person name="Zaremba-Niedzwiedzka K."/>
            <person name="Martijn J."/>
            <person name="Lind A.E."/>
            <person name="van Eijk R."/>
            <person name="Schleper C."/>
            <person name="Guy L."/>
            <person name="Ettema T.J."/>
        </authorList>
    </citation>
    <scope>NUCLEOTIDE SEQUENCE</scope>
</reference>
<feature type="non-terminal residue" evidence="2">
    <location>
        <position position="168"/>
    </location>
</feature>
<dbReference type="InterPro" id="IPR036059">
    <property type="entry name" value="TldD/PmbA_sf"/>
</dbReference>
<evidence type="ECO:0000313" key="2">
    <source>
        <dbReference type="EMBL" id="KKL03668.1"/>
    </source>
</evidence>
<accession>A0A0F9CUS1</accession>
<name>A0A0F9CUS1_9ZZZZ</name>